<gene>
    <name evidence="7" type="ORF">KQI75_07670</name>
</gene>
<dbReference type="Pfam" id="PF04286">
    <property type="entry name" value="DUF445"/>
    <property type="match status" value="1"/>
</dbReference>
<dbReference type="PANTHER" id="PTHR35791:SF1">
    <property type="entry name" value="UPF0754 MEMBRANE PROTEIN YHEB"/>
    <property type="match status" value="1"/>
</dbReference>
<reference evidence="7 8" key="1">
    <citation type="submission" date="2021-06" db="EMBL/GenBank/DDBJ databases">
        <authorList>
            <person name="Sun Q."/>
            <person name="Li D."/>
        </authorList>
    </citation>
    <scope>NUCLEOTIDE SEQUENCE [LARGE SCALE GENOMIC DNA]</scope>
    <source>
        <strain evidence="7 8">MSJd-7</strain>
    </source>
</reference>
<feature type="transmembrane region" description="Helical" evidence="6">
    <location>
        <begin position="12"/>
        <end position="31"/>
    </location>
</feature>
<evidence type="ECO:0000256" key="3">
    <source>
        <dbReference type="ARBA" id="ARBA00022692"/>
    </source>
</evidence>
<evidence type="ECO:0000256" key="5">
    <source>
        <dbReference type="ARBA" id="ARBA00023136"/>
    </source>
</evidence>
<dbReference type="InterPro" id="IPR007383">
    <property type="entry name" value="DUF445"/>
</dbReference>
<dbReference type="Proteomes" id="UP000783588">
    <property type="component" value="Unassembled WGS sequence"/>
</dbReference>
<evidence type="ECO:0000313" key="7">
    <source>
        <dbReference type="EMBL" id="MBU5490497.1"/>
    </source>
</evidence>
<evidence type="ECO:0000256" key="2">
    <source>
        <dbReference type="ARBA" id="ARBA00008053"/>
    </source>
</evidence>
<keyword evidence="4 6" id="KW-1133">Transmembrane helix</keyword>
<organism evidence="7 8">
    <name type="scientific">Butyricicoccus intestinisimiae</name>
    <dbReference type="NCBI Taxonomy" id="2841509"/>
    <lineage>
        <taxon>Bacteria</taxon>
        <taxon>Bacillati</taxon>
        <taxon>Bacillota</taxon>
        <taxon>Clostridia</taxon>
        <taxon>Eubacteriales</taxon>
        <taxon>Butyricicoccaceae</taxon>
        <taxon>Butyricicoccus</taxon>
    </lineage>
</organism>
<dbReference type="PANTHER" id="PTHR35791">
    <property type="entry name" value="UPF0754 MEMBRANE PROTEIN YHEB"/>
    <property type="match status" value="1"/>
</dbReference>
<evidence type="ECO:0000313" key="8">
    <source>
        <dbReference type="Proteomes" id="UP000783588"/>
    </source>
</evidence>
<comment type="subcellular location">
    <subcellularLocation>
        <location evidence="1">Endomembrane system</location>
    </subcellularLocation>
</comment>
<keyword evidence="3 6" id="KW-0812">Transmembrane</keyword>
<sequence length="299" mass="33087">MDLGIVQTLSGPVIGAVIGYCTNYIAVKMLFRPLRPVMLFGKQLPFTPGIIPKGQARLARAAGEAVSSTLLTQEDIREMLLSEQAKTQLRKALTQELGKHTETPLKQIGIKLAGEENYEKGRDILQDKLTEKVSDRVLDMGLGDIIAQKVIEAVSQKLDGSFLGKMIRGDMLEGLAKPIQEHIDAYLDTNIDVLLTPQMRSIWEESEQKPVGDVLALMQEAQMEPVDLCMKLYERMVDEKAESLIQMLNLRGVAENKILAMQPEEVETLVMSIMKKELGAVVNLGALVGFIIGLLNLLF</sequence>
<accession>A0ABS6ESE7</accession>
<evidence type="ECO:0000256" key="1">
    <source>
        <dbReference type="ARBA" id="ARBA00004308"/>
    </source>
</evidence>
<comment type="caution">
    <text evidence="7">The sequence shown here is derived from an EMBL/GenBank/DDBJ whole genome shotgun (WGS) entry which is preliminary data.</text>
</comment>
<evidence type="ECO:0000256" key="4">
    <source>
        <dbReference type="ARBA" id="ARBA00022989"/>
    </source>
</evidence>
<proteinExistence type="inferred from homology"/>
<protein>
    <submittedName>
        <fullName evidence="7">DUF445 family protein</fullName>
    </submittedName>
</protein>
<dbReference type="EMBL" id="JAHLQI010000003">
    <property type="protein sequence ID" value="MBU5490497.1"/>
    <property type="molecule type" value="Genomic_DNA"/>
</dbReference>
<keyword evidence="5 6" id="KW-0472">Membrane</keyword>
<comment type="similarity">
    <text evidence="2">Belongs to the UPF0754 family.</text>
</comment>
<keyword evidence="8" id="KW-1185">Reference proteome</keyword>
<dbReference type="RefSeq" id="WP_216470150.1">
    <property type="nucleotide sequence ID" value="NZ_JAHLQI010000003.1"/>
</dbReference>
<evidence type="ECO:0000256" key="6">
    <source>
        <dbReference type="SAM" id="Phobius"/>
    </source>
</evidence>
<name>A0ABS6ESE7_9FIRM</name>
<feature type="transmembrane region" description="Helical" evidence="6">
    <location>
        <begin position="278"/>
        <end position="298"/>
    </location>
</feature>